<proteinExistence type="predicted"/>
<dbReference type="EMBL" id="JAVRJZ010000002">
    <property type="protein sequence ID" value="KAK2726454.1"/>
    <property type="molecule type" value="Genomic_DNA"/>
</dbReference>
<comment type="caution">
    <text evidence="1">The sequence shown here is derived from an EMBL/GenBank/DDBJ whole genome shotgun (WGS) entry which is preliminary data.</text>
</comment>
<feature type="non-terminal residue" evidence="1">
    <location>
        <position position="55"/>
    </location>
</feature>
<evidence type="ECO:0000313" key="2">
    <source>
        <dbReference type="Proteomes" id="UP001187531"/>
    </source>
</evidence>
<protein>
    <submittedName>
        <fullName evidence="1">Uncharacterized protein</fullName>
    </submittedName>
</protein>
<dbReference type="AlphaFoldDB" id="A0AA88IDU6"/>
<gene>
    <name evidence="1" type="ORF">QYM36_000785</name>
</gene>
<sequence>MKVGDWFPQFIQTADSPGEGLSNVLLSVLERLRDPLETCSQGHNNGANKKGKEQG</sequence>
<dbReference type="Proteomes" id="UP001187531">
    <property type="component" value="Unassembled WGS sequence"/>
</dbReference>
<name>A0AA88IDU6_ARTSF</name>
<reference evidence="1" key="1">
    <citation type="submission" date="2023-07" db="EMBL/GenBank/DDBJ databases">
        <title>Chromosome-level genome assembly of Artemia franciscana.</title>
        <authorList>
            <person name="Jo E."/>
        </authorList>
    </citation>
    <scope>NUCLEOTIDE SEQUENCE</scope>
    <source>
        <tissue evidence="1">Whole body</tissue>
    </source>
</reference>
<evidence type="ECO:0000313" key="1">
    <source>
        <dbReference type="EMBL" id="KAK2726454.1"/>
    </source>
</evidence>
<keyword evidence="2" id="KW-1185">Reference proteome</keyword>
<accession>A0AA88IDU6</accession>
<organism evidence="1 2">
    <name type="scientific">Artemia franciscana</name>
    <name type="common">Brine shrimp</name>
    <name type="synonym">Artemia sanfranciscana</name>
    <dbReference type="NCBI Taxonomy" id="6661"/>
    <lineage>
        <taxon>Eukaryota</taxon>
        <taxon>Metazoa</taxon>
        <taxon>Ecdysozoa</taxon>
        <taxon>Arthropoda</taxon>
        <taxon>Crustacea</taxon>
        <taxon>Branchiopoda</taxon>
        <taxon>Anostraca</taxon>
        <taxon>Artemiidae</taxon>
        <taxon>Artemia</taxon>
    </lineage>
</organism>